<dbReference type="STRING" id="1249101.BST21_13485"/>
<organism evidence="1 2">
    <name type="scientific">Mycolicibacterium celeriflavum</name>
    <name type="common">Mycobacterium celeriflavum</name>
    <dbReference type="NCBI Taxonomy" id="1249101"/>
    <lineage>
        <taxon>Bacteria</taxon>
        <taxon>Bacillati</taxon>
        <taxon>Actinomycetota</taxon>
        <taxon>Actinomycetes</taxon>
        <taxon>Mycobacteriales</taxon>
        <taxon>Mycobacteriaceae</taxon>
        <taxon>Mycolicibacterium</taxon>
    </lineage>
</organism>
<accession>A0A1X0BTU0</accession>
<dbReference type="InterPro" id="IPR046862">
    <property type="entry name" value="Rhomboid_2"/>
</dbReference>
<reference evidence="1 2" key="1">
    <citation type="journal article" date="2019" name="Emerg. Microbes Infect.">
        <title>Comprehensive subspecies identification of 175 nontuberculous mycobacteria species based on 7547 genomic profiles.</title>
        <authorList>
            <person name="Matsumoto Y."/>
            <person name="Kinjo T."/>
            <person name="Motooka D."/>
            <person name="Nabeya D."/>
            <person name="Jung N."/>
            <person name="Uechi K."/>
            <person name="Horii T."/>
            <person name="Iida T."/>
            <person name="Fujita J."/>
            <person name="Nakamura S."/>
        </authorList>
    </citation>
    <scope>NUCLEOTIDE SEQUENCE [LARGE SCALE GENOMIC DNA]</scope>
    <source>
        <strain evidence="1 2">JCM 18439</strain>
    </source>
</reference>
<evidence type="ECO:0000313" key="2">
    <source>
        <dbReference type="Proteomes" id="UP000466431"/>
    </source>
</evidence>
<name>A0A1X0BTU0_MYCCF</name>
<gene>
    <name evidence="1" type="ORF">MCEL_25180</name>
</gene>
<proteinExistence type="predicted"/>
<keyword evidence="2" id="KW-1185">Reference proteome</keyword>
<sequence length="204" mass="22758">MQLIRGAPLTFAWLVVLLITTRVQRSAGHRGSRRIQRRNSTNLRRLRTEPSRVLTTSLFWLDDHRWWPYVPVFAGVVAPAERRLCWWRWLLVGLGAHVVGTYVGQSYLRLLIGKGRAPQRLENARDVGVSYFVLGVAGALSGYTRKPWRSPAQATAVLALAGNAAARPTFTEVGHLTAFLIGLTAVPLAPDRESKPYPRLPDVS</sequence>
<dbReference type="KEGG" id="mcee:MCEL_25180"/>
<evidence type="ECO:0000313" key="1">
    <source>
        <dbReference type="EMBL" id="BBY44223.1"/>
    </source>
</evidence>
<dbReference type="Proteomes" id="UP000466431">
    <property type="component" value="Chromosome"/>
</dbReference>
<dbReference type="RefSeq" id="WP_083003164.1">
    <property type="nucleotide sequence ID" value="NZ_AP022591.1"/>
</dbReference>
<dbReference type="Pfam" id="PF20401">
    <property type="entry name" value="Rhomboid_2"/>
    <property type="match status" value="1"/>
</dbReference>
<protein>
    <submittedName>
        <fullName evidence="1">Membrane protein</fullName>
    </submittedName>
</protein>
<dbReference type="AlphaFoldDB" id="A0A1X0BTU0"/>
<dbReference type="EMBL" id="AP022591">
    <property type="protein sequence ID" value="BBY44223.1"/>
    <property type="molecule type" value="Genomic_DNA"/>
</dbReference>